<proteinExistence type="predicted"/>
<dbReference type="PANTHER" id="PTHR43431">
    <property type="entry name" value="OXIDOREDUCTASE, SHORT CHAIN DEHYDROGENASE/REDUCTASE FAMILY (AFU_ORTHOLOGUE AFUA_5G14000)"/>
    <property type="match status" value="1"/>
</dbReference>
<dbReference type="InterPro" id="IPR036291">
    <property type="entry name" value="NAD(P)-bd_dom_sf"/>
</dbReference>
<protein>
    <submittedName>
        <fullName evidence="1">Short-chain dehydrogenase</fullName>
    </submittedName>
</protein>
<dbReference type="STRING" id="85968.GCA_900073015_03356"/>
<dbReference type="Gene3D" id="3.40.50.720">
    <property type="entry name" value="NAD(P)-binding Rossmann-like Domain"/>
    <property type="match status" value="1"/>
</dbReference>
<evidence type="ECO:0000313" key="1">
    <source>
        <dbReference type="EMBL" id="PIB73712.1"/>
    </source>
</evidence>
<dbReference type="AlphaFoldDB" id="A0A2G5P5U1"/>
<dbReference type="EMBL" id="PDCN02000025">
    <property type="protein sequence ID" value="PIB73712.1"/>
    <property type="molecule type" value="Genomic_DNA"/>
</dbReference>
<dbReference type="Pfam" id="PF00106">
    <property type="entry name" value="adh_short"/>
    <property type="match status" value="1"/>
</dbReference>
<dbReference type="SUPFAM" id="SSF51735">
    <property type="entry name" value="NAD(P)-binding Rossmann-fold domains"/>
    <property type="match status" value="1"/>
</dbReference>
<name>A0A2G5P5U1_9MYCO</name>
<dbReference type="Proteomes" id="UP000230551">
    <property type="component" value="Unassembled WGS sequence"/>
</dbReference>
<dbReference type="OrthoDB" id="9799818at2"/>
<dbReference type="InterPro" id="IPR002347">
    <property type="entry name" value="SDR_fam"/>
</dbReference>
<dbReference type="RefSeq" id="WP_090592309.1">
    <property type="nucleotide sequence ID" value="NZ_CP104302.1"/>
</dbReference>
<gene>
    <name evidence="1" type="ORF">CQY22_015700</name>
</gene>
<evidence type="ECO:0000313" key="2">
    <source>
        <dbReference type="Proteomes" id="UP000230551"/>
    </source>
</evidence>
<keyword evidence="2" id="KW-1185">Reference proteome</keyword>
<sequence>MTHISLRNGHSCAFCNPLRARPSWLYEQIVGIEVVGPLGLLARRADRLAALVDRLAGDGIPAEEFLADLNTPGEAAAAIAAIRDRLGRIDVVEYGPISGEQGFIPAARLDSAELQALIPLLLLSPVEIMQAVLPEWRGRGDGAFLLTQGASAVQGIPHLSGVGPVMAAARNYVYSLYGELAAQGIYAGTLSVAGLITGSEIAEATVGAVPDSGAAFPSVNPDDLAQAYWELYTRRDRAERIYPEPMRKPRPTDPGR</sequence>
<reference evidence="1 2" key="1">
    <citation type="journal article" date="2017" name="Infect. Genet. Evol.">
        <title>The new phylogeny of the genus Mycobacterium: The old and the news.</title>
        <authorList>
            <person name="Tortoli E."/>
            <person name="Fedrizzi T."/>
            <person name="Meehan C.J."/>
            <person name="Trovato A."/>
            <person name="Grottola A."/>
            <person name="Giacobazzi E."/>
            <person name="Serpini G.F."/>
            <person name="Tagliazucchi S."/>
            <person name="Fabio A."/>
            <person name="Bettua C."/>
            <person name="Bertorelli R."/>
            <person name="Frascaro F."/>
            <person name="De Sanctis V."/>
            <person name="Pecorari M."/>
            <person name="Jousson O."/>
            <person name="Segata N."/>
            <person name="Cirillo D.M."/>
        </authorList>
    </citation>
    <scope>NUCLEOTIDE SEQUENCE [LARGE SCALE GENOMIC DNA]</scope>
    <source>
        <strain evidence="1 2">CIP1034565</strain>
    </source>
</reference>
<comment type="caution">
    <text evidence="1">The sequence shown here is derived from an EMBL/GenBank/DDBJ whole genome shotgun (WGS) entry which is preliminary data.</text>
</comment>
<accession>A0A2G5P5U1</accession>
<dbReference type="PANTHER" id="PTHR43431:SF7">
    <property type="entry name" value="OXIDOREDUCTASE, SHORT CHAIN DEHYDROGENASE_REDUCTASE FAMILY (AFU_ORTHOLOGUE AFUA_5G14000)"/>
    <property type="match status" value="1"/>
</dbReference>
<organism evidence="1 2">
    <name type="scientific">Mycolicibacterium brumae</name>
    <dbReference type="NCBI Taxonomy" id="85968"/>
    <lineage>
        <taxon>Bacteria</taxon>
        <taxon>Bacillati</taxon>
        <taxon>Actinomycetota</taxon>
        <taxon>Actinomycetes</taxon>
        <taxon>Mycobacteriales</taxon>
        <taxon>Mycobacteriaceae</taxon>
        <taxon>Mycolicibacterium</taxon>
    </lineage>
</organism>